<organism evidence="2 4">
    <name type="scientific">Xanthobacter flavus</name>
    <dbReference type="NCBI Taxonomy" id="281"/>
    <lineage>
        <taxon>Bacteria</taxon>
        <taxon>Pseudomonadati</taxon>
        <taxon>Pseudomonadota</taxon>
        <taxon>Alphaproteobacteria</taxon>
        <taxon>Hyphomicrobiales</taxon>
        <taxon>Xanthobacteraceae</taxon>
        <taxon>Xanthobacter</taxon>
    </lineage>
</organism>
<reference evidence="3 5" key="2">
    <citation type="submission" date="2023-07" db="EMBL/GenBank/DDBJ databases">
        <title>Genomic Encyclopedia of Type Strains, Phase IV (KMG-IV): sequencing the most valuable type-strain genomes for metagenomic binning, comparative biology and taxonomic classification.</title>
        <authorList>
            <person name="Goeker M."/>
        </authorList>
    </citation>
    <scope>NUCLEOTIDE SEQUENCE [LARGE SCALE GENOMIC DNA]</scope>
    <source>
        <strain evidence="3 5">DSM 338</strain>
    </source>
</reference>
<dbReference type="Proteomes" id="UP001245370">
    <property type="component" value="Unassembled WGS sequence"/>
</dbReference>
<evidence type="ECO:0000259" key="1">
    <source>
        <dbReference type="Pfam" id="PF06568"/>
    </source>
</evidence>
<dbReference type="EMBL" id="BSDO01000010">
    <property type="protein sequence ID" value="GLI25058.1"/>
    <property type="molecule type" value="Genomic_DNA"/>
</dbReference>
<accession>A0A9W6CWA5</accession>
<proteinExistence type="predicted"/>
<dbReference type="Pfam" id="PF06568">
    <property type="entry name" value="YjiS-like"/>
    <property type="match status" value="1"/>
</dbReference>
<sequence>MTYHGETRRTAFAPAGELVAALCLSAVGVAAKGLRAVETIGRVMERRQVMAEIAHLDDHMLRDIGVTRADVRDAVSAPLFEDPTQLLVVRAKERRAAARLAAWRGYPAD</sequence>
<evidence type="ECO:0000313" key="3">
    <source>
        <dbReference type="EMBL" id="MDR6336289.1"/>
    </source>
</evidence>
<dbReference type="AlphaFoldDB" id="A0A9W6CWA5"/>
<evidence type="ECO:0000313" key="2">
    <source>
        <dbReference type="EMBL" id="GLI25058.1"/>
    </source>
</evidence>
<dbReference type="EMBL" id="JAVDPY010000011">
    <property type="protein sequence ID" value="MDR6336289.1"/>
    <property type="molecule type" value="Genomic_DNA"/>
</dbReference>
<protein>
    <submittedName>
        <fullName evidence="3">Uncharacterized protein YjiS (DUF1127 family)</fullName>
    </submittedName>
</protein>
<keyword evidence="5" id="KW-1185">Reference proteome</keyword>
<dbReference type="Proteomes" id="UP001144397">
    <property type="component" value="Unassembled WGS sequence"/>
</dbReference>
<dbReference type="RefSeq" id="WP_169124275.1">
    <property type="nucleotide sequence ID" value="NZ_JAVDPY010000011.1"/>
</dbReference>
<gene>
    <name evidence="3" type="ORF">GGQ86_004788</name>
    <name evidence="2" type="ORF">XFLAVUS301_47320</name>
</gene>
<evidence type="ECO:0000313" key="4">
    <source>
        <dbReference type="Proteomes" id="UP001144397"/>
    </source>
</evidence>
<name>A0A9W6CWA5_XANFL</name>
<reference evidence="2" key="1">
    <citation type="submission" date="2022-12" db="EMBL/GenBank/DDBJ databases">
        <title>Reference genome sequencing for broad-spectrum identification of bacterial and archaeal isolates by mass spectrometry.</title>
        <authorList>
            <person name="Sekiguchi Y."/>
            <person name="Tourlousse D.M."/>
        </authorList>
    </citation>
    <scope>NUCLEOTIDE SEQUENCE</scope>
    <source>
        <strain evidence="2">301</strain>
    </source>
</reference>
<feature type="domain" description="YjiS-like" evidence="1">
    <location>
        <begin position="37"/>
        <end position="72"/>
    </location>
</feature>
<evidence type="ECO:0000313" key="5">
    <source>
        <dbReference type="Proteomes" id="UP001245370"/>
    </source>
</evidence>
<dbReference type="InterPro" id="IPR009506">
    <property type="entry name" value="YjiS-like"/>
</dbReference>
<comment type="caution">
    <text evidence="2">The sequence shown here is derived from an EMBL/GenBank/DDBJ whole genome shotgun (WGS) entry which is preliminary data.</text>
</comment>